<sequence length="45" mass="5132">MTLGMFIGPVFAQPLDKGISPESKEPPLEKRERELETENKFTLKV</sequence>
<evidence type="ECO:0000256" key="1">
    <source>
        <dbReference type="SAM" id="MobiDB-lite"/>
    </source>
</evidence>
<feature type="compositionally biased region" description="Basic and acidic residues" evidence="1">
    <location>
        <begin position="22"/>
        <end position="45"/>
    </location>
</feature>
<feature type="region of interest" description="Disordered" evidence="1">
    <location>
        <begin position="14"/>
        <end position="45"/>
    </location>
</feature>
<comment type="caution">
    <text evidence="2">The sequence shown here is derived from an EMBL/GenBank/DDBJ whole genome shotgun (WGS) entry which is preliminary data.</text>
</comment>
<reference evidence="2" key="1">
    <citation type="journal article" date="2014" name="Front. Microbiol.">
        <title>High frequency of phylogenetically diverse reductive dehalogenase-homologous genes in deep subseafloor sedimentary metagenomes.</title>
        <authorList>
            <person name="Kawai M."/>
            <person name="Futagami T."/>
            <person name="Toyoda A."/>
            <person name="Takaki Y."/>
            <person name="Nishi S."/>
            <person name="Hori S."/>
            <person name="Arai W."/>
            <person name="Tsubouchi T."/>
            <person name="Morono Y."/>
            <person name="Uchiyama I."/>
            <person name="Ito T."/>
            <person name="Fujiyama A."/>
            <person name="Inagaki F."/>
            <person name="Takami H."/>
        </authorList>
    </citation>
    <scope>NUCLEOTIDE SEQUENCE</scope>
    <source>
        <strain evidence="2">Expedition CK06-06</strain>
    </source>
</reference>
<proteinExistence type="predicted"/>
<dbReference type="EMBL" id="BARW01028296">
    <property type="protein sequence ID" value="GAJ11367.1"/>
    <property type="molecule type" value="Genomic_DNA"/>
</dbReference>
<organism evidence="2">
    <name type="scientific">marine sediment metagenome</name>
    <dbReference type="NCBI Taxonomy" id="412755"/>
    <lineage>
        <taxon>unclassified sequences</taxon>
        <taxon>metagenomes</taxon>
        <taxon>ecological metagenomes</taxon>
    </lineage>
</organism>
<gene>
    <name evidence="2" type="ORF">S12H4_45711</name>
</gene>
<accession>X1V692</accession>
<evidence type="ECO:0000313" key="2">
    <source>
        <dbReference type="EMBL" id="GAJ11367.1"/>
    </source>
</evidence>
<name>X1V692_9ZZZZ</name>
<protein>
    <submittedName>
        <fullName evidence="2">Uncharacterized protein</fullName>
    </submittedName>
</protein>
<feature type="non-terminal residue" evidence="2">
    <location>
        <position position="45"/>
    </location>
</feature>
<dbReference type="AlphaFoldDB" id="X1V692"/>